<dbReference type="OrthoDB" id="614844at2759"/>
<keyword evidence="8" id="KW-0256">Endoplasmic reticulum</keyword>
<dbReference type="AlphaFoldDB" id="A0A369K972"/>
<feature type="compositionally biased region" description="Basic and acidic residues" evidence="12">
    <location>
        <begin position="291"/>
        <end position="300"/>
    </location>
</feature>
<comment type="pathway">
    <text evidence="2">Protein modification; protein glycosylation.</text>
</comment>
<evidence type="ECO:0000313" key="14">
    <source>
        <dbReference type="EMBL" id="RDB29215.1"/>
    </source>
</evidence>
<evidence type="ECO:0000256" key="8">
    <source>
        <dbReference type="ARBA" id="ARBA00022824"/>
    </source>
</evidence>
<evidence type="ECO:0000256" key="9">
    <source>
        <dbReference type="ARBA" id="ARBA00022989"/>
    </source>
</evidence>
<dbReference type="SUPFAM" id="SSF53756">
    <property type="entry name" value="UDP-Glycosyltransferase/glycogen phosphorylase"/>
    <property type="match status" value="2"/>
</dbReference>
<evidence type="ECO:0000256" key="10">
    <source>
        <dbReference type="ARBA" id="ARBA00023136"/>
    </source>
</evidence>
<evidence type="ECO:0000256" key="1">
    <source>
        <dbReference type="ARBA" id="ARBA00004389"/>
    </source>
</evidence>
<evidence type="ECO:0000256" key="6">
    <source>
        <dbReference type="ARBA" id="ARBA00022679"/>
    </source>
</evidence>
<reference evidence="14" key="1">
    <citation type="submission" date="2018-04" db="EMBL/GenBank/DDBJ databases">
        <title>Whole genome sequencing of Hypsizygus marmoreus.</title>
        <authorList>
            <person name="Choi I.-G."/>
            <person name="Min B."/>
            <person name="Kim J.-G."/>
            <person name="Kim S."/>
            <person name="Oh Y.-L."/>
            <person name="Kong W.-S."/>
            <person name="Park H."/>
            <person name="Jeong J."/>
            <person name="Song E.-S."/>
        </authorList>
    </citation>
    <scope>NUCLEOTIDE SEQUENCE [LARGE SCALE GENOMIC DNA]</scope>
    <source>
        <strain evidence="14">51987-8</strain>
    </source>
</reference>
<evidence type="ECO:0000256" key="11">
    <source>
        <dbReference type="ARBA" id="ARBA00024899"/>
    </source>
</evidence>
<evidence type="ECO:0000256" key="5">
    <source>
        <dbReference type="ARBA" id="ARBA00022676"/>
    </source>
</evidence>
<keyword evidence="15" id="KW-1185">Reference proteome</keyword>
<evidence type="ECO:0000256" key="3">
    <source>
        <dbReference type="ARBA" id="ARBA00012611"/>
    </source>
</evidence>
<accession>A0A369K972</accession>
<evidence type="ECO:0000256" key="4">
    <source>
        <dbReference type="ARBA" id="ARBA00015841"/>
    </source>
</evidence>
<dbReference type="GO" id="GO:0004578">
    <property type="term" value="F:chitobiosyldiphosphodolichol beta-mannosyltransferase activity"/>
    <property type="evidence" value="ECO:0007669"/>
    <property type="project" value="UniProtKB-EC"/>
</dbReference>
<organism evidence="14 15">
    <name type="scientific">Hypsizygus marmoreus</name>
    <name type="common">White beech mushroom</name>
    <name type="synonym">Agaricus marmoreus</name>
    <dbReference type="NCBI Taxonomy" id="39966"/>
    <lineage>
        <taxon>Eukaryota</taxon>
        <taxon>Fungi</taxon>
        <taxon>Dikarya</taxon>
        <taxon>Basidiomycota</taxon>
        <taxon>Agaricomycotina</taxon>
        <taxon>Agaricomycetes</taxon>
        <taxon>Agaricomycetidae</taxon>
        <taxon>Agaricales</taxon>
        <taxon>Tricholomatineae</taxon>
        <taxon>Lyophyllaceae</taxon>
        <taxon>Hypsizygus</taxon>
    </lineage>
</organism>
<dbReference type="FunCoup" id="A0A369K972">
    <property type="interactions" value="576"/>
</dbReference>
<proteinExistence type="predicted"/>
<evidence type="ECO:0000256" key="2">
    <source>
        <dbReference type="ARBA" id="ARBA00004922"/>
    </source>
</evidence>
<dbReference type="EMBL" id="LUEZ02000010">
    <property type="protein sequence ID" value="RDB29215.1"/>
    <property type="molecule type" value="Genomic_DNA"/>
</dbReference>
<keyword evidence="5" id="KW-0328">Glycosyltransferase</keyword>
<sequence>MTRPTASDFVAFIPQFIVIVIVSWIAWSVWSFFKPRDQHSLRSVAIIVLGDIGRSPRMMYHAQSFAENDFVTDIIGYRGSKPIPALERLPRVQLRYLPKPPKHLGRMLPFTLFAPIKILHQIASILYVALIQIPKPPEFILVQNPPTIPTLALVWLVGRIRGSKVIIDWHNLGYSILALKVGKKHPFVKFATWFEGTFGRTAYAHLFVTRAMRDFLVKKWDLQGRKLVLHDRPPRHFHRSSAQEIHELFLRLKPSLTLQKSLQGFLPESSAPYSTPFTHTSTESFPTSPSPKRDSLEYRSKISSPRASPISTAAPTYSQIRLPSLRPDRPALLVSSTSWTSDEDFGILLEALGMYEVRARELVALHGKAETTKEGQGKINKLPKLLAIVTGKGPLRGRYMKEVARLQEHWQWVRCVSLWLEAEDYPILLGSADLGVCLHFSSSALDLPMKVVDMFGCGLPVCALDYACLHELVKDGVNGLVFKNSAQLAEQLEGLFTAFPNSSRLTDLRGSLDKSSQRVTTPPHYHSPRQSVEPGEEEWYWGTWEENWTRTVRPLILRDLDRDR</sequence>
<feature type="compositionally biased region" description="Low complexity" evidence="12">
    <location>
        <begin position="274"/>
        <end position="287"/>
    </location>
</feature>
<evidence type="ECO:0000256" key="12">
    <source>
        <dbReference type="SAM" id="MobiDB-lite"/>
    </source>
</evidence>
<dbReference type="PANTHER" id="PTHR13036:SF0">
    <property type="entry name" value="CHITOBIOSYLDIPHOSPHODOLICHOL BETA-MANNOSYLTRANSFERASE"/>
    <property type="match status" value="1"/>
</dbReference>
<dbReference type="InterPro" id="IPR026051">
    <property type="entry name" value="ALG1-like"/>
</dbReference>
<feature type="transmembrane region" description="Helical" evidence="13">
    <location>
        <begin position="12"/>
        <end position="33"/>
    </location>
</feature>
<keyword evidence="9 13" id="KW-1133">Transmembrane helix</keyword>
<gene>
    <name evidence="14" type="primary">Alg1</name>
    <name evidence="14" type="ORF">Hypma_015068</name>
</gene>
<evidence type="ECO:0000256" key="13">
    <source>
        <dbReference type="SAM" id="Phobius"/>
    </source>
</evidence>
<feature type="compositionally biased region" description="Polar residues" evidence="12">
    <location>
        <begin position="301"/>
        <end position="312"/>
    </location>
</feature>
<evidence type="ECO:0000313" key="15">
    <source>
        <dbReference type="Proteomes" id="UP000076154"/>
    </source>
</evidence>
<keyword evidence="10 13" id="KW-0472">Membrane</keyword>
<name>A0A369K972_HYPMA</name>
<dbReference type="GO" id="GO:0005789">
    <property type="term" value="C:endoplasmic reticulum membrane"/>
    <property type="evidence" value="ECO:0007669"/>
    <property type="project" value="UniProtKB-SubCell"/>
</dbReference>
<dbReference type="EC" id="2.4.1.142" evidence="3"/>
<feature type="region of interest" description="Disordered" evidence="12">
    <location>
        <begin position="273"/>
        <end position="312"/>
    </location>
</feature>
<protein>
    <recommendedName>
        <fullName evidence="4">Chitobiosyldiphosphodolichol beta-mannosyltransferase</fullName>
        <ecNumber evidence="3">2.4.1.142</ecNumber>
    </recommendedName>
</protein>
<keyword evidence="6" id="KW-0808">Transferase</keyword>
<evidence type="ECO:0000256" key="7">
    <source>
        <dbReference type="ARBA" id="ARBA00022692"/>
    </source>
</evidence>
<dbReference type="PANTHER" id="PTHR13036">
    <property type="entry name" value="BETA1,4 MANNOSYLTRANSFERASE"/>
    <property type="match status" value="1"/>
</dbReference>
<comment type="subcellular location">
    <subcellularLocation>
        <location evidence="1">Endoplasmic reticulum membrane</location>
        <topology evidence="1">Single-pass membrane protein</topology>
    </subcellularLocation>
</comment>
<feature type="region of interest" description="Disordered" evidence="12">
    <location>
        <begin position="512"/>
        <end position="532"/>
    </location>
</feature>
<dbReference type="Proteomes" id="UP000076154">
    <property type="component" value="Unassembled WGS sequence"/>
</dbReference>
<dbReference type="Gene3D" id="3.40.50.2000">
    <property type="entry name" value="Glycogen Phosphorylase B"/>
    <property type="match status" value="1"/>
</dbReference>
<comment type="function">
    <text evidence="11">Participates in the formation of the lipid-linked precursor oligosaccharide for N-glycosylation. Involved in assembling the dolichol-pyrophosphate-GlcNAc(2)-Man(5) intermediate on the cytoplasmic surface of the ER.</text>
</comment>
<dbReference type="InParanoid" id="A0A369K972"/>
<dbReference type="Pfam" id="PF13692">
    <property type="entry name" value="Glyco_trans_1_4"/>
    <property type="match status" value="1"/>
</dbReference>
<dbReference type="STRING" id="39966.A0A369K972"/>
<keyword evidence="7 13" id="KW-0812">Transmembrane</keyword>
<comment type="caution">
    <text evidence="14">The sequence shown here is derived from an EMBL/GenBank/DDBJ whole genome shotgun (WGS) entry which is preliminary data.</text>
</comment>